<gene>
    <name evidence="8" type="ORF">Fuma_00096</name>
</gene>
<proteinExistence type="predicted"/>
<dbReference type="KEGG" id="fmr:Fuma_00096"/>
<dbReference type="InterPro" id="IPR053879">
    <property type="entry name" value="HYDIN_VesB_CFA65-like_Ig"/>
</dbReference>
<evidence type="ECO:0000313" key="8">
    <source>
        <dbReference type="EMBL" id="APZ90517.1"/>
    </source>
</evidence>
<evidence type="ECO:0000313" key="9">
    <source>
        <dbReference type="Proteomes" id="UP000187735"/>
    </source>
</evidence>
<evidence type="ECO:0000256" key="3">
    <source>
        <dbReference type="ARBA" id="ARBA00022490"/>
    </source>
</evidence>
<keyword evidence="5" id="KW-0969">Cilium</keyword>
<dbReference type="Proteomes" id="UP000187735">
    <property type="component" value="Chromosome"/>
</dbReference>
<feature type="domain" description="LTD" evidence="7">
    <location>
        <begin position="2311"/>
        <end position="2424"/>
    </location>
</feature>
<dbReference type="OrthoDB" id="223420at2"/>
<dbReference type="Pfam" id="PF13205">
    <property type="entry name" value="Big_5"/>
    <property type="match status" value="3"/>
</dbReference>
<dbReference type="EMBL" id="CP017641">
    <property type="protein sequence ID" value="APZ90517.1"/>
    <property type="molecule type" value="Genomic_DNA"/>
</dbReference>
<feature type="domain" description="LTD" evidence="7">
    <location>
        <begin position="1884"/>
        <end position="2021"/>
    </location>
</feature>
<dbReference type="PROSITE" id="PS50194">
    <property type="entry name" value="FILAMIN_REPEAT"/>
    <property type="match status" value="1"/>
</dbReference>
<keyword evidence="3" id="KW-0963">Cytoplasm</keyword>
<dbReference type="Gene3D" id="2.60.40.10">
    <property type="entry name" value="Immunoglobulins"/>
    <property type="match status" value="3"/>
</dbReference>
<dbReference type="GO" id="GO:0005737">
    <property type="term" value="C:cytoplasm"/>
    <property type="evidence" value="ECO:0007669"/>
    <property type="project" value="UniProtKB-SubCell"/>
</dbReference>
<dbReference type="STRING" id="1891926.Fuma_00096"/>
<dbReference type="NCBIfam" id="NF012200">
    <property type="entry name" value="choice_anch_D"/>
    <property type="match status" value="3"/>
</dbReference>
<sequence>MISRRKTWKNIVSNWVGHSGGRKRRTSRLKQQVSASTQVEPVERRLLLTEIAAFNFEVEGGYQLTNPNNNDAEIAETTDGSGDYFTRTDGSNIGASFVYNDKQGDYFFAVQDVNGEPPNSTHIDQTFDAIDISGFSTLTFSAMVAEDVASDGSQDWDANAALKFEYSIDGGAFQNLLAFESEGGTNSQPRQDTDFDGVGDGTALTDTFQTFTASIIGTGSSLILRARYENLDAGDEDVAIDNLIIEGETGGDSTPPDILSITRLDPVTENTNADVLTFRVRFNEALQNVGVADFAVNGTTTASVTAVVQASLGVYDVTVSGGDLANFDGTVGLDIAASQDITDIAGNAFATAEPATDETYTLDNAPAPDVVLNELYVNVPGGDNNREYIEIRALSGAATTLSNVTLLAIEGDGTGAGTVDFALNLGSISTGSNGLLLLLLGDGYGTSGTPWPTGVVNANTEIADLNAPANLENGSNTYLLVEGFTGGVNTDYDDDNDGTFDTTPWTRIIDGVGWSDGGGSDLVYSDARVDVLSSGTHAVTRFLGDDATNSLSSWYGGGIDGADLAQAYDPAAATSNLPGGGRITPGAENTPDAETPGVTIDLADGGAVNEEGSTSDTFTVVLDSEPTEDVTVTITVSDGETTTDLSSVTFTSAASGTAGSWQDPQVITVTAVDDSDDEGDHTGKITFSVTSDDSSYNGLTVAPVSVDITDNDGSGVVATELYINEVMIDAPGPDTGSEYIELRGTPNGVISSDTYIVIIEGDASNQGVLDHVFTLGGMQFGATGYLVLLQSGSTYTVDPASSVVTATGTGWGTDFSSRTNDLENGSSTIALVQSDVDLNTLVTQDIDADDNGEVDDLDFPLTIVDSIGNIDGGATDTAYGLINVSGNGQGLVPAGSTLVDISAQGLLGGSYHPDYLARIGDSTGSAQADWVFPEIAGAAPNFSLATGATVPYQLGGAALDHIGTSNVFDAPEALFVEITPTSLSENGGITTARVYRTSEDISSSLVVDLSSDDDTEATVPAQVTIAANEVFAEFVITAQDDADADGDVTVTITASSVGYADGTDTVDVADDEVANAPDFQITEVFAGVSDGENGTEDWFEITNLGLAAGDIAGLYFEDDSNDPTAGAELPSVTLAPGESVIVLITDSAADVGTFESIWGVGANIITVDGPGLGGGGDTVNLYHGNTAGASLVESVTYDPAGYPDYLTYVFDAGGNQSQPTAGVDGAYNSAEYEKNDPADGALISLVGSPVDPAAPLTVTFSPVDDATGVPGTDNLVIEFNEVVLAGSGNVEVRLSSDNSLVEAVDVMSGQVTVDGTTVTIDPSADLTAGAGFYILIPATAFTDLSGNSYAGTVDSSTWNFTTAAGAEIQVEGQGTEIVSGDTTPDAADDTAFATVDTDGGTLTHTFTVRNVGDTDLDVSTVTISAGDTADFNIGNFTAGAVTPGGSLTFDVVFDPASDGAKTATISIGNDDADENPYTFVVSGTGASPASIDVTEVFSGTDGENGTADWFEITNTGGAVIDTSTLWYEDSSNAPSEGVQLPAFSLNPGETVIVLITDSVADIDTWESIWGVGANIIIADGPGLGGGGDTVNLYDGNTAAANLIESVTYDPAVGGHQDYHTYIFDAAGVQSLPVAGTDGAYESAGFADGGSTSTVVGSPVDPAAPIVDSLSPADDTTGVPGGSNLVIDFNEVVLTSTGNIQIHLASDDSVVETIDVTNGQITVDGTMVTIDPVSDLAGGTAYYVSIPSAAFTDLSGNAYSGISDAATWNFTTAAGAEIQVEGLSTEIVSGDTTPDAGDDTQFGTVDTAGGSLTHTFTIRNVGDSALDVSAITVSAGDTADFTIANFTAGSIAAEANLTFDVTFDPTSDGTKSATISIANDDADENPYTFTVEGTGYTRPGIEITEVFSGVDDGENGTEDWFEITNTGAEVIDTSTLYYEDSSDTPTEGVQLPAFNLNPGETVIVLLSEIPVDDIAAFEGICGVGANIITVDGPGLGGGGDRVNLYDGNTPAANLIDSVTYDPATGGHQDYHTYVFDAAGIQSLPVAGTDGAYESASYEKNDPSTGELISLTGSPVDPVAPVTVTFSPADDAADVAGGDNLIIEFNEVVLLGTGDLEIRLASDDSVVETIDVSAGLVTVDGSQATIDPTGDLAAGTDFYVLIPSGAFTDLSGNDYTGTTDANTWNFTTAGGTEIQVEGQAMEIVSGGTTPDAADDTQFGGAVTDGETVTHTFTIRNIGSVDLDVSSVAVIAGDTSDFSIANFTAGTVAGGASLTFDVVFDPTSDGIKTATVSIANDDADENPYTFDVQGNGYTPATIAVTEFINDVTGEEDTDEWLELYNYGTTDVDLTGYVLTDEGSNAVTLGTAVIAAGDFLILAKDKSAFETQWLGGVADARVVGYDGSNMALGNGADELIISDPLGNVIYNVAWVNDETTGRATYLTDDSFTRRNWGTEAGNQINRAGDDLGILGLTGYEQNTIESPEAGSITSTTGDVGTPFSSSLFAAPELVVDPTAVSVNEGGSATFNVSLSAQPSADVEVTIATSGDGDITTGATTLTFTPSNWNTAQPVTVNAAEDADADNGVATVTVSSTGLTSVDVTATEVDNDTQNLVVDPTAVSVNEGGSATFNVSLSAQPSADVEVTIATSGDGDITAGTTTLTFTPANWNTAQPVTVNAAEDADADNGVATVTVSSTGLTSVDVTATEVDNDSAAADATLEDVTFYNEDAALEDGLSLDQTGQRSIIKRIELVLDGEISVSGAAATDGTFTVTNLDSNSTVGLNVESAATAGGKTVVVLSFVAGANVDVNGSLIDGNYRLDIDGSIQGFDADGSGTNGGSHAIDFHRYYGDSDGDRDVDNSDYGNLYRAFYGDAAYMNAFDRDGDDSLFDETDAFFANYGRLEIAE</sequence>
<evidence type="ECO:0000256" key="4">
    <source>
        <dbReference type="ARBA" id="ARBA00022729"/>
    </source>
</evidence>
<dbReference type="Pfam" id="PF07610">
    <property type="entry name" value="DUF1573"/>
    <property type="match status" value="2"/>
</dbReference>
<dbReference type="InterPro" id="IPR017868">
    <property type="entry name" value="Filamin/ABP280_repeat-like"/>
</dbReference>
<name>A0A1P8W8Y7_9PLAN</name>
<evidence type="ECO:0000256" key="5">
    <source>
        <dbReference type="ARBA" id="ARBA00023069"/>
    </source>
</evidence>
<protein>
    <recommendedName>
        <fullName evidence="7">LTD domain-containing protein</fullName>
    </recommendedName>
</protein>
<feature type="domain" description="LTD" evidence="7">
    <location>
        <begin position="1075"/>
        <end position="1199"/>
    </location>
</feature>
<accession>A0A1P8W8Y7</accession>
<organism evidence="8 9">
    <name type="scientific">Fuerstiella marisgermanici</name>
    <dbReference type="NCBI Taxonomy" id="1891926"/>
    <lineage>
        <taxon>Bacteria</taxon>
        <taxon>Pseudomonadati</taxon>
        <taxon>Planctomycetota</taxon>
        <taxon>Planctomycetia</taxon>
        <taxon>Planctomycetales</taxon>
        <taxon>Planctomycetaceae</taxon>
        <taxon>Fuerstiella</taxon>
    </lineage>
</organism>
<dbReference type="InterPro" id="IPR032812">
    <property type="entry name" value="SbsA_Ig"/>
</dbReference>
<reference evidence="8 9" key="1">
    <citation type="journal article" date="2016" name="Front. Microbiol.">
        <title>Fuerstia marisgermanicae gen. nov., sp. nov., an Unusual Member of the Phylum Planctomycetes from the German Wadden Sea.</title>
        <authorList>
            <person name="Kohn T."/>
            <person name="Heuer A."/>
            <person name="Jogler M."/>
            <person name="Vollmers J."/>
            <person name="Boedeker C."/>
            <person name="Bunk B."/>
            <person name="Rast P."/>
            <person name="Borchert D."/>
            <person name="Glockner I."/>
            <person name="Freese H.M."/>
            <person name="Klenk H.P."/>
            <person name="Overmann J."/>
            <person name="Kaster A.K."/>
            <person name="Rohde M."/>
            <person name="Wiegand S."/>
            <person name="Jogler C."/>
        </authorList>
    </citation>
    <scope>NUCLEOTIDE SEQUENCE [LARGE SCALE GENOMIC DNA]</scope>
    <source>
        <strain evidence="8 9">NH11</strain>
    </source>
</reference>
<dbReference type="InterPro" id="IPR011467">
    <property type="entry name" value="DUF1573"/>
</dbReference>
<dbReference type="InterPro" id="IPR001322">
    <property type="entry name" value="Lamin_tail_dom"/>
</dbReference>
<feature type="domain" description="LTD" evidence="7">
    <location>
        <begin position="1475"/>
        <end position="1610"/>
    </location>
</feature>
<keyword evidence="9" id="KW-1185">Reference proteome</keyword>
<evidence type="ECO:0000256" key="2">
    <source>
        <dbReference type="ARBA" id="ARBA00004496"/>
    </source>
</evidence>
<keyword evidence="4" id="KW-0732">Signal</keyword>
<dbReference type="SUPFAM" id="SSF141072">
    <property type="entry name" value="CalX-like"/>
    <property type="match status" value="1"/>
</dbReference>
<dbReference type="RefSeq" id="WP_077022392.1">
    <property type="nucleotide sequence ID" value="NZ_CP017641.1"/>
</dbReference>
<dbReference type="PANTHER" id="PTHR37833">
    <property type="entry name" value="LIPOPROTEIN-RELATED"/>
    <property type="match status" value="1"/>
</dbReference>
<dbReference type="PANTHER" id="PTHR37833:SF1">
    <property type="entry name" value="SIGNAL PEPTIDE PROTEIN"/>
    <property type="match status" value="1"/>
</dbReference>
<evidence type="ECO:0000259" key="7">
    <source>
        <dbReference type="PROSITE" id="PS51841"/>
    </source>
</evidence>
<dbReference type="InterPro" id="IPR018247">
    <property type="entry name" value="EF_Hand_1_Ca_BS"/>
</dbReference>
<evidence type="ECO:0000256" key="6">
    <source>
        <dbReference type="ARBA" id="ARBA00023273"/>
    </source>
</evidence>
<dbReference type="PROSITE" id="PS00018">
    <property type="entry name" value="EF_HAND_1"/>
    <property type="match status" value="1"/>
</dbReference>
<comment type="subcellular location">
    <subcellularLocation>
        <location evidence="1">Cell projection</location>
        <location evidence="1">Cilium</location>
    </subcellularLocation>
    <subcellularLocation>
        <location evidence="2">Cytoplasm</location>
    </subcellularLocation>
</comment>
<dbReference type="InterPro" id="IPR013783">
    <property type="entry name" value="Ig-like_fold"/>
</dbReference>
<dbReference type="Pfam" id="PF00932">
    <property type="entry name" value="LTD"/>
    <property type="match status" value="1"/>
</dbReference>
<evidence type="ECO:0000256" key="1">
    <source>
        <dbReference type="ARBA" id="ARBA00004138"/>
    </source>
</evidence>
<dbReference type="InterPro" id="IPR038081">
    <property type="entry name" value="CalX-like_sf"/>
</dbReference>
<keyword evidence="6" id="KW-0966">Cell projection</keyword>
<dbReference type="PROSITE" id="PS51841">
    <property type="entry name" value="LTD"/>
    <property type="match status" value="4"/>
</dbReference>
<dbReference type="Pfam" id="PF22544">
    <property type="entry name" value="HYDIN_VesB_CFA65-like_Ig"/>
    <property type="match status" value="1"/>
</dbReference>